<sequence length="139" mass="15442">MRTPNYALALALAQVGWNNSETARRINTLALERGHHSVAIDRSRVSRWIRHGEKPRQPVPELLAELLAEHLGQPYTPQSLGIGPARSLLVLLDPQEHRTLTANAAAANMPVEHYAHALLRKALSQSSVPQPAQFRQQEV</sequence>
<dbReference type="AlphaFoldDB" id="A0AAU2A5C0"/>
<evidence type="ECO:0000313" key="1">
    <source>
        <dbReference type="EMBL" id="WTT19872.1"/>
    </source>
</evidence>
<dbReference type="EMBL" id="CP108222">
    <property type="protein sequence ID" value="WTT19872.1"/>
    <property type="molecule type" value="Genomic_DNA"/>
</dbReference>
<reference evidence="1" key="1">
    <citation type="submission" date="2022-10" db="EMBL/GenBank/DDBJ databases">
        <title>The complete genomes of actinobacterial strains from the NBC collection.</title>
        <authorList>
            <person name="Joergensen T.S."/>
            <person name="Alvarez Arevalo M."/>
            <person name="Sterndorff E.B."/>
            <person name="Faurdal D."/>
            <person name="Vuksanovic O."/>
            <person name="Mourched A.-S."/>
            <person name="Charusanti P."/>
            <person name="Shaw S."/>
            <person name="Blin K."/>
            <person name="Weber T."/>
        </authorList>
    </citation>
    <scope>NUCLEOTIDE SEQUENCE</scope>
    <source>
        <strain evidence="1">NBC_00093</strain>
    </source>
</reference>
<proteinExistence type="predicted"/>
<accession>A0AAU2A5C0</accession>
<gene>
    <name evidence="1" type="ORF">OHA22_32280</name>
</gene>
<protein>
    <submittedName>
        <fullName evidence="1">Uncharacterized protein</fullName>
    </submittedName>
</protein>
<organism evidence="1">
    <name type="scientific">Streptomyces sp. NBC_00093</name>
    <dbReference type="NCBI Taxonomy" id="2975649"/>
    <lineage>
        <taxon>Bacteria</taxon>
        <taxon>Bacillati</taxon>
        <taxon>Actinomycetota</taxon>
        <taxon>Actinomycetes</taxon>
        <taxon>Kitasatosporales</taxon>
        <taxon>Streptomycetaceae</taxon>
        <taxon>Streptomyces</taxon>
    </lineage>
</organism>
<name>A0AAU2A5C0_9ACTN</name>